<accession>A0A0C2NA09</accession>
<dbReference type="Proteomes" id="UP000031668">
    <property type="component" value="Unassembled WGS sequence"/>
</dbReference>
<organism evidence="1 2">
    <name type="scientific">Thelohanellus kitauei</name>
    <name type="common">Myxosporean</name>
    <dbReference type="NCBI Taxonomy" id="669202"/>
    <lineage>
        <taxon>Eukaryota</taxon>
        <taxon>Metazoa</taxon>
        <taxon>Cnidaria</taxon>
        <taxon>Myxozoa</taxon>
        <taxon>Myxosporea</taxon>
        <taxon>Bivalvulida</taxon>
        <taxon>Platysporina</taxon>
        <taxon>Myxobolidae</taxon>
        <taxon>Thelohanellus</taxon>
    </lineage>
</organism>
<evidence type="ECO:0000313" key="1">
    <source>
        <dbReference type="EMBL" id="KII73190.1"/>
    </source>
</evidence>
<evidence type="ECO:0000313" key="2">
    <source>
        <dbReference type="Proteomes" id="UP000031668"/>
    </source>
</evidence>
<gene>
    <name evidence="1" type="ORF">RF11_06861</name>
</gene>
<dbReference type="AlphaFoldDB" id="A0A0C2NA09"/>
<keyword evidence="2" id="KW-1185">Reference proteome</keyword>
<dbReference type="EMBL" id="JWZT01000937">
    <property type="protein sequence ID" value="KII73190.1"/>
    <property type="molecule type" value="Genomic_DNA"/>
</dbReference>
<sequence>MRTINIEPTISDLVIEEAIPLKNYASITNEYKIVHQSEQRHKILSVDLQAIRLFQIINASMADQRNNQYFAVLLGYPPDMTRDLIHSHTAIHALLGYKYISISLGQFLVRGTYCHIFTQRSSIAALDETWTHI</sequence>
<reference evidence="1 2" key="1">
    <citation type="journal article" date="2014" name="Genome Biol. Evol.">
        <title>The genome of the myxosporean Thelohanellus kitauei shows adaptations to nutrient acquisition within its fish host.</title>
        <authorList>
            <person name="Yang Y."/>
            <person name="Xiong J."/>
            <person name="Zhou Z."/>
            <person name="Huo F."/>
            <person name="Miao W."/>
            <person name="Ran C."/>
            <person name="Liu Y."/>
            <person name="Zhang J."/>
            <person name="Feng J."/>
            <person name="Wang M."/>
            <person name="Wang M."/>
            <person name="Wang L."/>
            <person name="Yao B."/>
        </authorList>
    </citation>
    <scope>NUCLEOTIDE SEQUENCE [LARGE SCALE GENOMIC DNA]</scope>
    <source>
        <strain evidence="1">Wuqing</strain>
    </source>
</reference>
<comment type="caution">
    <text evidence="1">The sequence shown here is derived from an EMBL/GenBank/DDBJ whole genome shotgun (WGS) entry which is preliminary data.</text>
</comment>
<name>A0A0C2NA09_THEKT</name>
<protein>
    <submittedName>
        <fullName evidence="1">Uncharacterized protein</fullName>
    </submittedName>
</protein>
<proteinExistence type="predicted"/>